<dbReference type="InterPro" id="IPR006343">
    <property type="entry name" value="DnaB/C_C"/>
</dbReference>
<comment type="caution">
    <text evidence="4">The sequence shown here is derived from an EMBL/GenBank/DDBJ whole genome shotgun (WGS) entry which is preliminary data.</text>
</comment>
<dbReference type="EMBL" id="WUUQ01000002">
    <property type="protein sequence ID" value="MXQ73895.1"/>
    <property type="molecule type" value="Genomic_DNA"/>
</dbReference>
<feature type="domain" description="DnaD N-terminal" evidence="3">
    <location>
        <begin position="16"/>
        <end position="82"/>
    </location>
</feature>
<evidence type="ECO:0000313" key="4">
    <source>
        <dbReference type="EMBL" id="MXQ73895.1"/>
    </source>
</evidence>
<dbReference type="Proteomes" id="UP000434036">
    <property type="component" value="Unassembled WGS sequence"/>
</dbReference>
<name>A0A6N8U8V2_9FIRM</name>
<evidence type="ECO:0000259" key="2">
    <source>
        <dbReference type="Pfam" id="PF07261"/>
    </source>
</evidence>
<feature type="domain" description="DnaB/C C-terminal" evidence="2">
    <location>
        <begin position="108"/>
        <end position="170"/>
    </location>
</feature>
<proteinExistence type="inferred from homology"/>
<dbReference type="Pfam" id="PF21984">
    <property type="entry name" value="DnaD_N"/>
    <property type="match status" value="1"/>
</dbReference>
<dbReference type="InterPro" id="IPR053162">
    <property type="entry name" value="DnaD"/>
</dbReference>
<dbReference type="RefSeq" id="WP_160625295.1">
    <property type="nucleotide sequence ID" value="NZ_WUUQ01000002.1"/>
</dbReference>
<gene>
    <name evidence="4" type="ORF">GSF08_08075</name>
</gene>
<protein>
    <submittedName>
        <fullName evidence="4">DnaD domain protein</fullName>
    </submittedName>
</protein>
<dbReference type="Gene3D" id="1.10.10.630">
    <property type="entry name" value="DnaD domain-like"/>
    <property type="match status" value="1"/>
</dbReference>
<sequence length="179" mass="21252">MSEKWWTQRFVNRRDFLLDRFESLTLTAQEGMILLLIDFMNEHRLIISHAVLAAKLKIDDQEVDELLSTLVNKGYLQILYQQGTIEFSIDGIFEEQRKPSVTISESLFDMFESVFARPLSSVEMQRIAEWMQTYEQAMIEYALREADLYNTRSLDYIDRILAEWKRRGLNAEQLERGER</sequence>
<organism evidence="4 5">
    <name type="scientific">Copranaerobaculum intestinale</name>
    <dbReference type="NCBI Taxonomy" id="2692629"/>
    <lineage>
        <taxon>Bacteria</taxon>
        <taxon>Bacillati</taxon>
        <taxon>Bacillota</taxon>
        <taxon>Erysipelotrichia</taxon>
        <taxon>Erysipelotrichales</taxon>
        <taxon>Erysipelotrichaceae</taxon>
        <taxon>Copranaerobaculum</taxon>
    </lineage>
</organism>
<reference evidence="4 5" key="1">
    <citation type="submission" date="2019-12" db="EMBL/GenBank/DDBJ databases">
        <authorList>
            <person name="Yang R."/>
        </authorList>
    </citation>
    <scope>NUCLEOTIDE SEQUENCE [LARGE SCALE GENOMIC DNA]</scope>
    <source>
        <strain evidence="4 5">DONG20-135</strain>
    </source>
</reference>
<evidence type="ECO:0000256" key="1">
    <source>
        <dbReference type="ARBA" id="ARBA00093462"/>
    </source>
</evidence>
<dbReference type="InterPro" id="IPR036388">
    <property type="entry name" value="WH-like_DNA-bd_sf"/>
</dbReference>
<accession>A0A6N8U8V2</accession>
<dbReference type="InterPro" id="IPR034829">
    <property type="entry name" value="DnaD-like_sf"/>
</dbReference>
<dbReference type="Gene3D" id="1.10.10.10">
    <property type="entry name" value="Winged helix-like DNA-binding domain superfamily/Winged helix DNA-binding domain"/>
    <property type="match status" value="1"/>
</dbReference>
<dbReference type="AlphaFoldDB" id="A0A6N8U8V2"/>
<dbReference type="PANTHER" id="PTHR37293:SF6">
    <property type="entry name" value="DNA REPLICATION PROTEIN DNAD"/>
    <property type="match status" value="1"/>
</dbReference>
<dbReference type="Pfam" id="PF07261">
    <property type="entry name" value="DnaB_2"/>
    <property type="match status" value="1"/>
</dbReference>
<reference evidence="4 5" key="2">
    <citation type="submission" date="2020-01" db="EMBL/GenBank/DDBJ databases">
        <title>Clostridiaceae sp. nov. isolated from the gut of human by culturomics.</title>
        <authorList>
            <person name="Chang Y."/>
        </authorList>
    </citation>
    <scope>NUCLEOTIDE SEQUENCE [LARGE SCALE GENOMIC DNA]</scope>
    <source>
        <strain evidence="4 5">DONG20-135</strain>
    </source>
</reference>
<comment type="similarity">
    <text evidence="1">Belongs to the DnaB/DnaD family.</text>
</comment>
<dbReference type="SUPFAM" id="SSF158499">
    <property type="entry name" value="DnaD domain-like"/>
    <property type="match status" value="1"/>
</dbReference>
<evidence type="ECO:0000313" key="5">
    <source>
        <dbReference type="Proteomes" id="UP000434036"/>
    </source>
</evidence>
<dbReference type="PANTHER" id="PTHR37293">
    <property type="entry name" value="PHAGE REPLICATION PROTEIN-RELATED"/>
    <property type="match status" value="1"/>
</dbReference>
<dbReference type="InterPro" id="IPR053843">
    <property type="entry name" value="DnaD_N"/>
</dbReference>
<keyword evidence="5" id="KW-1185">Reference proteome</keyword>
<dbReference type="NCBIfam" id="TIGR01446">
    <property type="entry name" value="DnaD_dom"/>
    <property type="match status" value="1"/>
</dbReference>
<evidence type="ECO:0000259" key="3">
    <source>
        <dbReference type="Pfam" id="PF21984"/>
    </source>
</evidence>